<dbReference type="PANTHER" id="PTHR31096">
    <property type="entry name" value="ACT DOMAIN-CONTAINING PROTEIN ACR4-RELATED"/>
    <property type="match status" value="1"/>
</dbReference>
<evidence type="ECO:0000313" key="4">
    <source>
        <dbReference type="EMBL" id="KAI0523603.1"/>
    </source>
</evidence>
<evidence type="ECO:0000256" key="1">
    <source>
        <dbReference type="ARBA" id="ARBA00022737"/>
    </source>
</evidence>
<dbReference type="Pfam" id="PF24914">
    <property type="entry name" value="ACR10_N"/>
    <property type="match status" value="1"/>
</dbReference>
<organism evidence="4 5">
    <name type="scientific">Dendrobium nobile</name>
    <name type="common">Orchid</name>
    <dbReference type="NCBI Taxonomy" id="94219"/>
    <lineage>
        <taxon>Eukaryota</taxon>
        <taxon>Viridiplantae</taxon>
        <taxon>Streptophyta</taxon>
        <taxon>Embryophyta</taxon>
        <taxon>Tracheophyta</taxon>
        <taxon>Spermatophyta</taxon>
        <taxon>Magnoliopsida</taxon>
        <taxon>Liliopsida</taxon>
        <taxon>Asparagales</taxon>
        <taxon>Orchidaceae</taxon>
        <taxon>Epidendroideae</taxon>
        <taxon>Malaxideae</taxon>
        <taxon>Dendrobiinae</taxon>
        <taxon>Dendrobium</taxon>
    </lineage>
</organism>
<dbReference type="InterPro" id="IPR045865">
    <property type="entry name" value="ACT-like_dom_sf"/>
</dbReference>
<sequence length="430" mass="48383">MGYFDPNFYSLEEYTVSPPTVSVDNDTYPDHTVVKVNGANRHGILLDIVQALADLDLIISKSTVSADGEWIMNVFHVTDELGNKMTEPAHIRYIEQSLMFAERRGGGSGRPPDEVRTCLNNLLGAGHLSSEHAVLEMTVTDHPGLLSEVLATLLAFSFEVNSAVAWAHNGRVGFIFYGPILPAPTTGLTELKVQLKRVVEAHCIRGIEKWQLEISGPSPDRAHSAERRLHQIMQEDNDWEGMAGRTDFPLASEAVVTAVEMEVSVRNNYMVEVNVRSRDRPKLVFDVVCTLEDLNYDVVHASVSTEETIAVQEYYIKKRGGWSRLTEMEKGKLVECLMAAIERRPGPWWMRVEVRVLEYRESLLWEITRVIRENGMLVLGAKWDKMGELAAGIFYVKGGSSSGNVARRLIRWLRKEIGGCDFEIKEYNNS</sequence>
<protein>
    <recommendedName>
        <fullName evidence="2">ACT domain-containing protein ACR</fullName>
    </recommendedName>
    <alternativeName>
        <fullName evidence="2">Protein ACT DOMAIN REPEATS</fullName>
    </alternativeName>
</protein>
<dbReference type="AlphaFoldDB" id="A0A8T3C247"/>
<dbReference type="Proteomes" id="UP000829196">
    <property type="component" value="Unassembled WGS sequence"/>
</dbReference>
<accession>A0A8T3C247</accession>
<comment type="caution">
    <text evidence="4">The sequence shown here is derived from an EMBL/GenBank/DDBJ whole genome shotgun (WGS) entry which is preliminary data.</text>
</comment>
<evidence type="ECO:0000259" key="3">
    <source>
        <dbReference type="Pfam" id="PF24914"/>
    </source>
</evidence>
<proteinExistence type="predicted"/>
<evidence type="ECO:0000256" key="2">
    <source>
        <dbReference type="RuleBase" id="RU369043"/>
    </source>
</evidence>
<dbReference type="GO" id="GO:0016597">
    <property type="term" value="F:amino acid binding"/>
    <property type="evidence" value="ECO:0007669"/>
    <property type="project" value="UniProtKB-UniRule"/>
</dbReference>
<dbReference type="SUPFAM" id="SSF55021">
    <property type="entry name" value="ACT-like"/>
    <property type="match status" value="2"/>
</dbReference>
<dbReference type="PANTHER" id="PTHR31096:SF7">
    <property type="entry name" value="ACT DOMAIN-CONTAINING PROTEIN ACR1"/>
    <property type="match status" value="1"/>
</dbReference>
<keyword evidence="1 2" id="KW-0677">Repeat</keyword>
<dbReference type="InterPro" id="IPR040217">
    <property type="entry name" value="ACR1-12"/>
</dbReference>
<reference evidence="4" key="1">
    <citation type="journal article" date="2022" name="Front. Genet.">
        <title>Chromosome-Scale Assembly of the Dendrobium nobile Genome Provides Insights Into the Molecular Mechanism of the Biosynthesis of the Medicinal Active Ingredient of Dendrobium.</title>
        <authorList>
            <person name="Xu Q."/>
            <person name="Niu S.-C."/>
            <person name="Li K.-L."/>
            <person name="Zheng P.-J."/>
            <person name="Zhang X.-J."/>
            <person name="Jia Y."/>
            <person name="Liu Y."/>
            <person name="Niu Y.-X."/>
            <person name="Yu L.-H."/>
            <person name="Chen D.-F."/>
            <person name="Zhang G.-Q."/>
        </authorList>
    </citation>
    <scope>NUCLEOTIDE SEQUENCE</scope>
    <source>
        <tissue evidence="4">Leaf</tissue>
    </source>
</reference>
<dbReference type="EMBL" id="JAGYWB010000005">
    <property type="protein sequence ID" value="KAI0523603.1"/>
    <property type="molecule type" value="Genomic_DNA"/>
</dbReference>
<gene>
    <name evidence="4" type="ORF">KFK09_005999</name>
</gene>
<dbReference type="OrthoDB" id="751594at2759"/>
<comment type="function">
    <text evidence="2">Binds amino acids.</text>
</comment>
<feature type="domain" description="ACT" evidence="3">
    <location>
        <begin position="29"/>
        <end position="85"/>
    </location>
</feature>
<name>A0A8T3C247_DENNO</name>
<dbReference type="InterPro" id="IPR056816">
    <property type="entry name" value="ACR2/9/10_N"/>
</dbReference>
<evidence type="ECO:0000313" key="5">
    <source>
        <dbReference type="Proteomes" id="UP000829196"/>
    </source>
</evidence>
<keyword evidence="5" id="KW-1185">Reference proteome</keyword>